<dbReference type="InterPro" id="IPR010971">
    <property type="entry name" value="UbiH/COQ6"/>
</dbReference>
<proteinExistence type="inferred from homology"/>
<evidence type="ECO:0000256" key="3">
    <source>
        <dbReference type="ARBA" id="ARBA00005349"/>
    </source>
</evidence>
<keyword evidence="8" id="KW-0472">Membrane</keyword>
<evidence type="ECO:0000259" key="9">
    <source>
        <dbReference type="Pfam" id="PF01494"/>
    </source>
</evidence>
<dbReference type="InterPro" id="IPR002938">
    <property type="entry name" value="FAD-bd"/>
</dbReference>
<feature type="domain" description="FAD-binding" evidence="9">
    <location>
        <begin position="7"/>
        <end position="325"/>
    </location>
</feature>
<protein>
    <submittedName>
        <fullName evidence="10">2-polyprenyl-6-methoxyphenol 4-hydroxylase</fullName>
    </submittedName>
</protein>
<dbReference type="Proteomes" id="UP000559987">
    <property type="component" value="Unassembled WGS sequence"/>
</dbReference>
<evidence type="ECO:0000256" key="6">
    <source>
        <dbReference type="ARBA" id="ARBA00023002"/>
    </source>
</evidence>
<reference evidence="10 11" key="1">
    <citation type="submission" date="2020-08" db="EMBL/GenBank/DDBJ databases">
        <title>Genomic Encyclopedia of Type Strains, Phase III (KMG-III): the genomes of soil and plant-associated and newly described type strains.</title>
        <authorList>
            <person name="Whitman W."/>
        </authorList>
    </citation>
    <scope>NUCLEOTIDE SEQUENCE [LARGE SCALE GENOMIC DNA]</scope>
    <source>
        <strain evidence="10 11">CECT 8571</strain>
    </source>
</reference>
<dbReference type="SUPFAM" id="SSF51905">
    <property type="entry name" value="FAD/NAD(P)-binding domain"/>
    <property type="match status" value="1"/>
</dbReference>
<keyword evidence="8" id="KW-1133">Transmembrane helix</keyword>
<dbReference type="PANTHER" id="PTHR43876:SF8">
    <property type="entry name" value="2-OCTAPRENYL-6-METHOXYPHENOL HYDROXYLASE"/>
    <property type="match status" value="1"/>
</dbReference>
<dbReference type="InterPro" id="IPR051205">
    <property type="entry name" value="UbiH/COQ6_monooxygenase"/>
</dbReference>
<dbReference type="GO" id="GO:0008681">
    <property type="term" value="F:2-octaprenyl-6-methoxyphenol hydroxylase activity"/>
    <property type="evidence" value="ECO:0007669"/>
    <property type="project" value="TreeGrafter"/>
</dbReference>
<dbReference type="GO" id="GO:0006744">
    <property type="term" value="P:ubiquinone biosynthetic process"/>
    <property type="evidence" value="ECO:0007669"/>
    <property type="project" value="UniProtKB-UniPathway"/>
</dbReference>
<dbReference type="RefSeq" id="WP_183907556.1">
    <property type="nucleotide sequence ID" value="NZ_JACHXZ010000001.1"/>
</dbReference>
<dbReference type="InterPro" id="IPR036188">
    <property type="entry name" value="FAD/NAD-bd_sf"/>
</dbReference>
<evidence type="ECO:0000256" key="5">
    <source>
        <dbReference type="ARBA" id="ARBA00022827"/>
    </source>
</evidence>
<organism evidence="10 11">
    <name type="scientific">Simiduia aestuariiviva</name>
    <dbReference type="NCBI Taxonomy" id="1510459"/>
    <lineage>
        <taxon>Bacteria</taxon>
        <taxon>Pseudomonadati</taxon>
        <taxon>Pseudomonadota</taxon>
        <taxon>Gammaproteobacteria</taxon>
        <taxon>Cellvibrionales</taxon>
        <taxon>Cellvibrionaceae</taxon>
        <taxon>Simiduia</taxon>
    </lineage>
</organism>
<gene>
    <name evidence="10" type="ORF">FHS30_000286</name>
</gene>
<keyword evidence="4" id="KW-0285">Flavoprotein</keyword>
<name>A0A839UKH7_9GAMM</name>
<comment type="pathway">
    <text evidence="2">Cofactor biosynthesis; ubiquinone biosynthesis.</text>
</comment>
<evidence type="ECO:0000313" key="10">
    <source>
        <dbReference type="EMBL" id="MBB3167110.1"/>
    </source>
</evidence>
<evidence type="ECO:0000256" key="7">
    <source>
        <dbReference type="ARBA" id="ARBA00023033"/>
    </source>
</evidence>
<evidence type="ECO:0000313" key="11">
    <source>
        <dbReference type="Proteomes" id="UP000559987"/>
    </source>
</evidence>
<dbReference type="AlphaFoldDB" id="A0A839UKH7"/>
<keyword evidence="8" id="KW-0812">Transmembrane</keyword>
<keyword evidence="11" id="KW-1185">Reference proteome</keyword>
<evidence type="ECO:0000256" key="1">
    <source>
        <dbReference type="ARBA" id="ARBA00001974"/>
    </source>
</evidence>
<keyword evidence="7" id="KW-0503">Monooxygenase</keyword>
<dbReference type="UniPathway" id="UPA00232"/>
<dbReference type="PANTHER" id="PTHR43876">
    <property type="entry name" value="UBIQUINONE BIOSYNTHESIS MONOOXYGENASE COQ6, MITOCHONDRIAL"/>
    <property type="match status" value="1"/>
</dbReference>
<comment type="similarity">
    <text evidence="3">Belongs to the UbiH/COQ6 family.</text>
</comment>
<dbReference type="NCBIfam" id="TIGR01988">
    <property type="entry name" value="Ubi-OHases"/>
    <property type="match status" value="1"/>
</dbReference>
<accession>A0A839UKH7</accession>
<dbReference type="Gene3D" id="3.50.50.60">
    <property type="entry name" value="FAD/NAD(P)-binding domain"/>
    <property type="match status" value="2"/>
</dbReference>
<sequence length="406" mass="43873">MTTAHFDVDVTIIGAGMVGATAALLLAKQLPTARIRLLERFDLSSERPAQPSFDQRATAVAAGSFDALAALNLEPALNDASGAITEVQVSDRGHWGHAHICAAEHGLTRLGRVVPNQALGRALMAQLKTTPQIELRAPETVQQVCAMAGGYRVQTASDSFFTRLLILADGASDTLKKQLGIASRQTDYHQLAAIANVQVSEPHGGRAFERFTVDGPMALLPLGDPHQLAMVWTLPQSKAATAELADADFCRAAQAHFGDRLGNFVAVGKRDVYPLVLHEACEQVRAHLVLLGNAAHFLHPVAGQGFNLSVRDLVALTDTLAQDVAAHGIDRLGNLPSLLRYSELRARDQHLTVQYSHQLVAWFSSDDWFRYVPRQVGIMALQAVPALKQLLAEQSMGRGLWSRTTG</sequence>
<feature type="transmembrane region" description="Helical" evidence="8">
    <location>
        <begin position="6"/>
        <end position="27"/>
    </location>
</feature>
<keyword evidence="5" id="KW-0274">FAD</keyword>
<comment type="caution">
    <text evidence="10">The sequence shown here is derived from an EMBL/GenBank/DDBJ whole genome shotgun (WGS) entry which is preliminary data.</text>
</comment>
<dbReference type="PRINTS" id="PR00420">
    <property type="entry name" value="RNGMNOXGNASE"/>
</dbReference>
<dbReference type="GO" id="GO:0071949">
    <property type="term" value="F:FAD binding"/>
    <property type="evidence" value="ECO:0007669"/>
    <property type="project" value="InterPro"/>
</dbReference>
<keyword evidence="6" id="KW-0560">Oxidoreductase</keyword>
<evidence type="ECO:0000256" key="8">
    <source>
        <dbReference type="SAM" id="Phobius"/>
    </source>
</evidence>
<dbReference type="EMBL" id="JACHXZ010000001">
    <property type="protein sequence ID" value="MBB3167110.1"/>
    <property type="molecule type" value="Genomic_DNA"/>
</dbReference>
<evidence type="ECO:0000256" key="4">
    <source>
        <dbReference type="ARBA" id="ARBA00022630"/>
    </source>
</evidence>
<evidence type="ECO:0000256" key="2">
    <source>
        <dbReference type="ARBA" id="ARBA00004749"/>
    </source>
</evidence>
<comment type="cofactor">
    <cofactor evidence="1">
        <name>FAD</name>
        <dbReference type="ChEBI" id="CHEBI:57692"/>
    </cofactor>
</comment>
<dbReference type="Pfam" id="PF01494">
    <property type="entry name" value="FAD_binding_3"/>
    <property type="match status" value="1"/>
</dbReference>